<gene>
    <name evidence="7" type="ORF">ECE50_011325</name>
</gene>
<dbReference type="GO" id="GO:0016987">
    <property type="term" value="F:sigma factor activity"/>
    <property type="evidence" value="ECO:0007669"/>
    <property type="project" value="UniProtKB-KW"/>
</dbReference>
<feature type="domain" description="RNA polymerase sigma-70 region 2" evidence="5">
    <location>
        <begin position="26"/>
        <end position="89"/>
    </location>
</feature>
<dbReference type="GO" id="GO:0003677">
    <property type="term" value="F:DNA binding"/>
    <property type="evidence" value="ECO:0007669"/>
    <property type="project" value="InterPro"/>
</dbReference>
<name>A0A3S1B145_9BACT</name>
<dbReference type="Gene3D" id="1.10.1740.10">
    <property type="match status" value="1"/>
</dbReference>
<dbReference type="InterPro" id="IPR039425">
    <property type="entry name" value="RNA_pol_sigma-70-like"/>
</dbReference>
<dbReference type="SUPFAM" id="SSF88659">
    <property type="entry name" value="Sigma3 and sigma4 domains of RNA polymerase sigma factors"/>
    <property type="match status" value="1"/>
</dbReference>
<dbReference type="Proteomes" id="UP000281028">
    <property type="component" value="Unassembled WGS sequence"/>
</dbReference>
<dbReference type="InterPro" id="IPR007627">
    <property type="entry name" value="RNA_pol_sigma70_r2"/>
</dbReference>
<dbReference type="PANTHER" id="PTHR43133">
    <property type="entry name" value="RNA POLYMERASE ECF-TYPE SIGMA FACTO"/>
    <property type="match status" value="1"/>
</dbReference>
<dbReference type="InterPro" id="IPR013324">
    <property type="entry name" value="RNA_pol_sigma_r3/r4-like"/>
</dbReference>
<dbReference type="EMBL" id="RIAR02000001">
    <property type="protein sequence ID" value="NSL87426.1"/>
    <property type="molecule type" value="Genomic_DNA"/>
</dbReference>
<evidence type="ECO:0000256" key="1">
    <source>
        <dbReference type="ARBA" id="ARBA00010641"/>
    </source>
</evidence>
<evidence type="ECO:0000313" key="7">
    <source>
        <dbReference type="EMBL" id="NSL87426.1"/>
    </source>
</evidence>
<organism evidence="7 8">
    <name type="scientific">Chitinophaga solisilvae</name>
    <dbReference type="NCBI Taxonomy" id="1233460"/>
    <lineage>
        <taxon>Bacteria</taxon>
        <taxon>Pseudomonadati</taxon>
        <taxon>Bacteroidota</taxon>
        <taxon>Chitinophagia</taxon>
        <taxon>Chitinophagales</taxon>
        <taxon>Chitinophagaceae</taxon>
        <taxon>Chitinophaga</taxon>
    </lineage>
</organism>
<evidence type="ECO:0000259" key="5">
    <source>
        <dbReference type="Pfam" id="PF04542"/>
    </source>
</evidence>
<accession>A0A3S1B145</accession>
<sequence>MKYQFLTEGELLLLVAADDAAAYEVLYNRYWEPLFLFAYKRLRITAAAKDAVQEVFINLWRRRATLQVNASLRTYLFTAVRYEVLKSIAYATHTVAGEETMAMTVPAADDTTDTLHAKELQHVLADAVEKLPGKMKMIYVMSRQYHRSVAEIAQELHLSEQTVKNQLSRALLRLRAHLKEAAVIPALVPGIIFFLNN</sequence>
<keyword evidence="3" id="KW-0731">Sigma factor</keyword>
<protein>
    <submittedName>
        <fullName evidence="7">Sigma-70 family RNA polymerase sigma factor</fullName>
    </submittedName>
</protein>
<dbReference type="InterPro" id="IPR013325">
    <property type="entry name" value="RNA_pol_sigma_r2"/>
</dbReference>
<dbReference type="NCBIfam" id="TIGR02937">
    <property type="entry name" value="sigma70-ECF"/>
    <property type="match status" value="1"/>
</dbReference>
<keyword evidence="2" id="KW-0805">Transcription regulation</keyword>
<dbReference type="Pfam" id="PF08281">
    <property type="entry name" value="Sigma70_r4_2"/>
    <property type="match status" value="1"/>
</dbReference>
<feature type="domain" description="RNA polymerase sigma factor 70 region 4 type 2" evidence="6">
    <location>
        <begin position="124"/>
        <end position="174"/>
    </location>
</feature>
<dbReference type="PANTHER" id="PTHR43133:SF46">
    <property type="entry name" value="RNA POLYMERASE SIGMA-70 FACTOR ECF SUBFAMILY"/>
    <property type="match status" value="1"/>
</dbReference>
<dbReference type="Gene3D" id="1.10.10.10">
    <property type="entry name" value="Winged helix-like DNA-binding domain superfamily/Winged helix DNA-binding domain"/>
    <property type="match status" value="1"/>
</dbReference>
<dbReference type="InterPro" id="IPR036388">
    <property type="entry name" value="WH-like_DNA-bd_sf"/>
</dbReference>
<proteinExistence type="inferred from homology"/>
<keyword evidence="8" id="KW-1185">Reference proteome</keyword>
<dbReference type="OrthoDB" id="659948at2"/>
<evidence type="ECO:0000313" key="8">
    <source>
        <dbReference type="Proteomes" id="UP000281028"/>
    </source>
</evidence>
<evidence type="ECO:0000256" key="2">
    <source>
        <dbReference type="ARBA" id="ARBA00023015"/>
    </source>
</evidence>
<reference evidence="7" key="1">
    <citation type="submission" date="2020-05" db="EMBL/GenBank/DDBJ databases">
        <title>Chitinophaga laudate sp. nov., isolated from a tropical peat swamp.</title>
        <authorList>
            <person name="Goh C.B.S."/>
            <person name="Lee M.S."/>
            <person name="Parimannan S."/>
            <person name="Pasbakhsh P."/>
            <person name="Yule C.M."/>
            <person name="Rajandas H."/>
            <person name="Loke S."/>
            <person name="Croft L."/>
            <person name="Tan J.B.L."/>
        </authorList>
    </citation>
    <scope>NUCLEOTIDE SEQUENCE</scope>
    <source>
        <strain evidence="7">Mgbs1</strain>
    </source>
</reference>
<evidence type="ECO:0000259" key="6">
    <source>
        <dbReference type="Pfam" id="PF08281"/>
    </source>
</evidence>
<dbReference type="CDD" id="cd06171">
    <property type="entry name" value="Sigma70_r4"/>
    <property type="match status" value="1"/>
</dbReference>
<dbReference type="InterPro" id="IPR013249">
    <property type="entry name" value="RNA_pol_sigma70_r4_t2"/>
</dbReference>
<comment type="caution">
    <text evidence="7">The sequence shown here is derived from an EMBL/GenBank/DDBJ whole genome shotgun (WGS) entry which is preliminary data.</text>
</comment>
<dbReference type="AlphaFoldDB" id="A0A3S1B145"/>
<dbReference type="Pfam" id="PF04542">
    <property type="entry name" value="Sigma70_r2"/>
    <property type="match status" value="1"/>
</dbReference>
<evidence type="ECO:0000256" key="4">
    <source>
        <dbReference type="ARBA" id="ARBA00023163"/>
    </source>
</evidence>
<dbReference type="GO" id="GO:0006352">
    <property type="term" value="P:DNA-templated transcription initiation"/>
    <property type="evidence" value="ECO:0007669"/>
    <property type="project" value="InterPro"/>
</dbReference>
<dbReference type="InterPro" id="IPR014284">
    <property type="entry name" value="RNA_pol_sigma-70_dom"/>
</dbReference>
<comment type="similarity">
    <text evidence="1">Belongs to the sigma-70 factor family. ECF subfamily.</text>
</comment>
<evidence type="ECO:0000256" key="3">
    <source>
        <dbReference type="ARBA" id="ARBA00023082"/>
    </source>
</evidence>
<keyword evidence="4" id="KW-0804">Transcription</keyword>
<dbReference type="SUPFAM" id="SSF88946">
    <property type="entry name" value="Sigma2 domain of RNA polymerase sigma factors"/>
    <property type="match status" value="1"/>
</dbReference>